<accession>A0AAV1M366</accession>
<dbReference type="InterPro" id="IPR036691">
    <property type="entry name" value="Endo/exonu/phosph_ase_sf"/>
</dbReference>
<dbReference type="PANTHER" id="PTHR33332">
    <property type="entry name" value="REVERSE TRANSCRIPTASE DOMAIN-CONTAINING PROTEIN"/>
    <property type="match status" value="1"/>
</dbReference>
<proteinExistence type="predicted"/>
<sequence>MIIDILILSEVNINDNIVSMFNINGYRMHSMLRKNRKGGGIILYARDVHSFAPVSHSLIYCETIIGKITTPYKYSAYICAVYRPPSQSKHLFVKEISSLLSNSMFQLCDTYLLGDVNIDLKTCDNIRDYYISSMSECGLTSAISDYTRIEIRGNNTTRSCIDHIFNRTRSLDLYSAALGTVMADHRMIILSCVGFDQTQIQNDTKIIQQINNYKIKNLLNNLDWTEVKDIECPSKIYDCIKNKLNCCYSDSKYIRKINKISKRNKYPWINCRIDNMCKKKNKLFIKWKNDSTDKLIKLEYNKLRNKTRKIIKKSKNKYYIEQINSNKMNLRNLWQILNTLSGRNKNSIDEAILKAFNKNNIDTKSIANNFATEFRNYDKNHVILLFIDFSKAFDTLRHDTLLRKLENTGVRGPILKWCKDYLYNRKYKVKICDEVSDAIDVTEGTAQGSVLGPLHYLAYVNDMEHVVNHCSVYQYADDMCILATSKDLKEAAQRLQQDFTQISKWAHDAGLVLNANKTKIIHVHSNYIKHNTDFKVVAHSHRCLHKSISSRACKCEAIEQVTHHTYLGLIVDNRFSWRFHIDSVCDKLRAILAKFYILKPKV</sequence>
<feature type="domain" description="Reverse transcriptase" evidence="1">
    <location>
        <begin position="301"/>
        <end position="571"/>
    </location>
</feature>
<comment type="caution">
    <text evidence="2">The sequence shown here is derived from an EMBL/GenBank/DDBJ whole genome shotgun (WGS) entry which is preliminary data.</text>
</comment>
<protein>
    <recommendedName>
        <fullName evidence="1">Reverse transcriptase domain-containing protein</fullName>
    </recommendedName>
</protein>
<keyword evidence="3" id="KW-1185">Reference proteome</keyword>
<evidence type="ECO:0000313" key="3">
    <source>
        <dbReference type="Proteomes" id="UP001314205"/>
    </source>
</evidence>
<dbReference type="AlphaFoldDB" id="A0AAV1M366"/>
<organism evidence="2 3">
    <name type="scientific">Parnassius mnemosyne</name>
    <name type="common">clouded apollo</name>
    <dbReference type="NCBI Taxonomy" id="213953"/>
    <lineage>
        <taxon>Eukaryota</taxon>
        <taxon>Metazoa</taxon>
        <taxon>Ecdysozoa</taxon>
        <taxon>Arthropoda</taxon>
        <taxon>Hexapoda</taxon>
        <taxon>Insecta</taxon>
        <taxon>Pterygota</taxon>
        <taxon>Neoptera</taxon>
        <taxon>Endopterygota</taxon>
        <taxon>Lepidoptera</taxon>
        <taxon>Glossata</taxon>
        <taxon>Ditrysia</taxon>
        <taxon>Papilionoidea</taxon>
        <taxon>Papilionidae</taxon>
        <taxon>Parnassiinae</taxon>
        <taxon>Parnassini</taxon>
        <taxon>Parnassius</taxon>
        <taxon>Driopa</taxon>
    </lineage>
</organism>
<evidence type="ECO:0000313" key="2">
    <source>
        <dbReference type="EMBL" id="CAK1602106.1"/>
    </source>
</evidence>
<evidence type="ECO:0000259" key="1">
    <source>
        <dbReference type="PROSITE" id="PS50878"/>
    </source>
</evidence>
<reference evidence="2 3" key="1">
    <citation type="submission" date="2023-11" db="EMBL/GenBank/DDBJ databases">
        <authorList>
            <person name="Hedman E."/>
            <person name="Englund M."/>
            <person name="Stromberg M."/>
            <person name="Nyberg Akerstrom W."/>
            <person name="Nylinder S."/>
            <person name="Jareborg N."/>
            <person name="Kallberg Y."/>
            <person name="Kronander E."/>
        </authorList>
    </citation>
    <scope>NUCLEOTIDE SEQUENCE [LARGE SCALE GENOMIC DNA]</scope>
</reference>
<gene>
    <name evidence="2" type="ORF">PARMNEM_LOCUS20651</name>
</gene>
<name>A0AAV1M366_9NEOP</name>
<dbReference type="InterPro" id="IPR000477">
    <property type="entry name" value="RT_dom"/>
</dbReference>
<dbReference type="EMBL" id="CAVLGL010000137">
    <property type="protein sequence ID" value="CAK1602106.1"/>
    <property type="molecule type" value="Genomic_DNA"/>
</dbReference>
<dbReference type="SUPFAM" id="SSF56219">
    <property type="entry name" value="DNase I-like"/>
    <property type="match status" value="1"/>
</dbReference>
<dbReference type="Proteomes" id="UP001314205">
    <property type="component" value="Unassembled WGS sequence"/>
</dbReference>
<dbReference type="SUPFAM" id="SSF56672">
    <property type="entry name" value="DNA/RNA polymerases"/>
    <property type="match status" value="1"/>
</dbReference>
<dbReference type="Gene3D" id="3.60.10.10">
    <property type="entry name" value="Endonuclease/exonuclease/phosphatase"/>
    <property type="match status" value="1"/>
</dbReference>
<dbReference type="InterPro" id="IPR043502">
    <property type="entry name" value="DNA/RNA_pol_sf"/>
</dbReference>
<dbReference type="Pfam" id="PF00078">
    <property type="entry name" value="RVT_1"/>
    <property type="match status" value="1"/>
</dbReference>
<dbReference type="GO" id="GO:0071897">
    <property type="term" value="P:DNA biosynthetic process"/>
    <property type="evidence" value="ECO:0007669"/>
    <property type="project" value="UniProtKB-ARBA"/>
</dbReference>
<dbReference type="PROSITE" id="PS50878">
    <property type="entry name" value="RT_POL"/>
    <property type="match status" value="1"/>
</dbReference>